<evidence type="ECO:0000256" key="1">
    <source>
        <dbReference type="PROSITE-ProRule" id="PRU00042"/>
    </source>
</evidence>
<feature type="region of interest" description="Disordered" evidence="2">
    <location>
        <begin position="527"/>
        <end position="599"/>
    </location>
</feature>
<feature type="compositionally biased region" description="Low complexity" evidence="2">
    <location>
        <begin position="9"/>
        <end position="20"/>
    </location>
</feature>
<dbReference type="InterPro" id="IPR031885">
    <property type="entry name" value="DUF4764"/>
</dbReference>
<feature type="region of interest" description="Disordered" evidence="2">
    <location>
        <begin position="178"/>
        <end position="201"/>
    </location>
</feature>
<dbReference type="PROSITE" id="PS50157">
    <property type="entry name" value="ZINC_FINGER_C2H2_2"/>
    <property type="match status" value="1"/>
</dbReference>
<keyword evidence="1" id="KW-0479">Metal-binding</keyword>
<feature type="region of interest" description="Disordered" evidence="2">
    <location>
        <begin position="875"/>
        <end position="1034"/>
    </location>
</feature>
<reference evidence="5" key="2">
    <citation type="journal article" date="2014" name="Nat. Commun.">
        <title>The cavefish genome reveals candidate genes for eye loss.</title>
        <authorList>
            <person name="McGaugh S.E."/>
            <person name="Gross J.B."/>
            <person name="Aken B."/>
            <person name="Blin M."/>
            <person name="Borowsky R."/>
            <person name="Chalopin D."/>
            <person name="Hinaux H."/>
            <person name="Jeffery W.R."/>
            <person name="Keene A."/>
            <person name="Ma L."/>
            <person name="Minx P."/>
            <person name="Murphy D."/>
            <person name="O'Quin K.E."/>
            <person name="Retaux S."/>
            <person name="Rohner N."/>
            <person name="Searle S.M."/>
            <person name="Stahl B.A."/>
            <person name="Tabin C."/>
            <person name="Volff J.N."/>
            <person name="Yoshizawa M."/>
            <person name="Warren W.C."/>
        </authorList>
    </citation>
    <scope>NUCLEOTIDE SEQUENCE [LARGE SCALE GENOMIC DNA]</scope>
    <source>
        <strain evidence="5">female</strain>
    </source>
</reference>
<protein>
    <submittedName>
        <fullName evidence="4">Zinc finger protein 839</fullName>
    </submittedName>
</protein>
<evidence type="ECO:0000313" key="5">
    <source>
        <dbReference type="Proteomes" id="UP000018467"/>
    </source>
</evidence>
<dbReference type="STRING" id="7994.ENSAMXP00000011976"/>
<name>W5KWL4_ASTMX</name>
<reference evidence="5" key="1">
    <citation type="submission" date="2013-03" db="EMBL/GenBank/DDBJ databases">
        <authorList>
            <person name="Jeffery W."/>
            <person name="Warren W."/>
            <person name="Wilson R.K."/>
        </authorList>
    </citation>
    <scope>NUCLEOTIDE SEQUENCE</scope>
    <source>
        <strain evidence="5">female</strain>
    </source>
</reference>
<feature type="compositionally biased region" description="Acidic residues" evidence="2">
    <location>
        <begin position="576"/>
        <end position="590"/>
    </location>
</feature>
<feature type="domain" description="C2H2-type" evidence="3">
    <location>
        <begin position="608"/>
        <end position="638"/>
    </location>
</feature>
<evidence type="ECO:0000259" key="3">
    <source>
        <dbReference type="PROSITE" id="PS50157"/>
    </source>
</evidence>
<keyword evidence="1" id="KW-0862">Zinc</keyword>
<feature type="compositionally biased region" description="Polar residues" evidence="2">
    <location>
        <begin position="977"/>
        <end position="986"/>
    </location>
</feature>
<reference evidence="4" key="3">
    <citation type="submission" date="2025-08" db="UniProtKB">
        <authorList>
            <consortium name="Ensembl"/>
        </authorList>
    </citation>
    <scope>IDENTIFICATION</scope>
</reference>
<dbReference type="InterPro" id="IPR039946">
    <property type="entry name" value="ZN839"/>
</dbReference>
<proteinExistence type="predicted"/>
<feature type="compositionally biased region" description="Polar residues" evidence="2">
    <location>
        <begin position="875"/>
        <end position="890"/>
    </location>
</feature>
<feature type="compositionally biased region" description="Low complexity" evidence="2">
    <location>
        <begin position="188"/>
        <end position="201"/>
    </location>
</feature>
<dbReference type="Pfam" id="PF15961">
    <property type="entry name" value="DUF4764"/>
    <property type="match status" value="1"/>
</dbReference>
<accession>W5KWL4</accession>
<dbReference type="InterPro" id="IPR013087">
    <property type="entry name" value="Znf_C2H2_type"/>
</dbReference>
<dbReference type="AlphaFoldDB" id="W5KWL4"/>
<organism evidence="4 5">
    <name type="scientific">Astyanax mexicanus</name>
    <name type="common">Blind cave fish</name>
    <name type="synonym">Astyanax fasciatus mexicanus</name>
    <dbReference type="NCBI Taxonomy" id="7994"/>
    <lineage>
        <taxon>Eukaryota</taxon>
        <taxon>Metazoa</taxon>
        <taxon>Chordata</taxon>
        <taxon>Craniata</taxon>
        <taxon>Vertebrata</taxon>
        <taxon>Euteleostomi</taxon>
        <taxon>Actinopterygii</taxon>
        <taxon>Neopterygii</taxon>
        <taxon>Teleostei</taxon>
        <taxon>Ostariophysi</taxon>
        <taxon>Characiformes</taxon>
        <taxon>Characoidei</taxon>
        <taxon>Acestrorhamphidae</taxon>
        <taxon>Acestrorhamphinae</taxon>
        <taxon>Astyanax</taxon>
    </lineage>
</organism>
<dbReference type="Bgee" id="ENSAMXG00000011652">
    <property type="expression patterns" value="Expressed in camera-type eye and 14 other cell types or tissues"/>
</dbReference>
<dbReference type="GO" id="GO:0008270">
    <property type="term" value="F:zinc ion binding"/>
    <property type="evidence" value="ECO:0007669"/>
    <property type="project" value="UniProtKB-KW"/>
</dbReference>
<dbReference type="Ensembl" id="ENSAMXT00000011976.2">
    <property type="protein sequence ID" value="ENSAMXP00000011976.2"/>
    <property type="gene ID" value="ENSAMXG00000011652.2"/>
</dbReference>
<feature type="compositionally biased region" description="Basic residues" evidence="2">
    <location>
        <begin position="532"/>
        <end position="558"/>
    </location>
</feature>
<dbReference type="eggNOG" id="ENOG502RIPD">
    <property type="taxonomic scope" value="Eukaryota"/>
</dbReference>
<keyword evidence="5" id="KW-1185">Reference proteome</keyword>
<dbReference type="InParanoid" id="W5KWL4"/>
<dbReference type="PANTHER" id="PTHR16116:SF5">
    <property type="entry name" value="ZINC FINGER PROTEIN 839"/>
    <property type="match status" value="1"/>
</dbReference>
<dbReference type="GeneTree" id="ENSGT00390000002751"/>
<evidence type="ECO:0000313" key="4">
    <source>
        <dbReference type="Ensembl" id="ENSAMXP00000011976.2"/>
    </source>
</evidence>
<dbReference type="Proteomes" id="UP000018467">
    <property type="component" value="Unassembled WGS sequence"/>
</dbReference>
<feature type="compositionally biased region" description="Polar residues" evidence="2">
    <location>
        <begin position="960"/>
        <end position="970"/>
    </location>
</feature>
<feature type="region of interest" description="Disordered" evidence="2">
    <location>
        <begin position="628"/>
        <end position="726"/>
    </location>
</feature>
<dbReference type="FunCoup" id="W5KWL4">
    <property type="interactions" value="169"/>
</dbReference>
<feature type="compositionally biased region" description="Basic and acidic residues" evidence="2">
    <location>
        <begin position="631"/>
        <end position="653"/>
    </location>
</feature>
<keyword evidence="1" id="KW-0863">Zinc-finger</keyword>
<feature type="compositionally biased region" description="Basic and acidic residues" evidence="2">
    <location>
        <begin position="40"/>
        <end position="50"/>
    </location>
</feature>
<feature type="compositionally biased region" description="Polar residues" evidence="2">
    <location>
        <begin position="658"/>
        <end position="675"/>
    </location>
</feature>
<feature type="compositionally biased region" description="Basic and acidic residues" evidence="2">
    <location>
        <begin position="944"/>
        <end position="956"/>
    </location>
</feature>
<dbReference type="PANTHER" id="PTHR16116">
    <property type="entry name" value="ZINC FINGER PROTEIN 839"/>
    <property type="match status" value="1"/>
</dbReference>
<dbReference type="HOGENOM" id="CLU_055225_0_0_1"/>
<evidence type="ECO:0000256" key="2">
    <source>
        <dbReference type="SAM" id="MobiDB-lite"/>
    </source>
</evidence>
<feature type="region of interest" description="Disordered" evidence="2">
    <location>
        <begin position="1"/>
        <end position="50"/>
    </location>
</feature>
<sequence length="1096" mass="117504">MADNEEEGSTSAASAATVTAQPGDESLSAAQPQTPAGDLPRAEGEDRGEPCEVTVVGSTVDVDEGSGQASLLHSGSAEAEAKEELIGATQELHILGTEVLTSFVQTSESVDGAVASECATVSGEFLNALAPATTIIYVQPDGSFVESSGLSAEEQQQLIEQLSKQQLVQVTGSEAARIFEPPHPPKTPASSSVSAAASAPSHTVRTAAITPADVQQVVEHVHKSQASPARSTTTTVQIPHKIQPRTTVAAQPTSFITLEAGSLISGAPLTATLQPQPFTIVQNAAQQLQTAAKQVVLQQQQQQSQNGTLIQPKPTEPIHIQVQTPLKQQELKQRQAAPITILQSPVKVSTVGTVTTPQIIHITPVPGQQQYFLQNPGEPPIQLLLQKPAPVVSSISLPIVRKIQAPSVASTAVTPAVASTVTSTVVPAVSPKVAPKVVPAVASPVAPALVPAVVPIVSSTVKPKVTLSPTPVKSPVAKPAVVATPPTLILTPTRPTTAVSSPTTKVLTPPTKITTVVTKVVAPTVEKEKPKVKNRQKKPLKIKTRSGRVSRPPKHKVKDYKFIKNEDLAESHQSDSDDYSEISVEDEEGEDGKKKGADDGLSLRKKAFKCEMCEKSYIGLAGLNRHYRIKPSHDKNQTRSSTERDSKPSEEQSGKGATKTSLVKTASTQKVQADSTRPIEKRRPGRPKGSGNKGTSLPKRLGRKPKRGRRGRPPKHLTAAATTEQLEQKRRNRLTEFIQQYDDEDLIEIVLPRLAKVMTVWEFVVMKVEKGQQSKQQFPSVYHEFELLHNEVKRMAEEHFSIAPASRPALDVTNMEVLKSLGISDPPSALTHLNSTVGQPGTARPNQAVKSLRSIENTKMLPPAKRFKMENCVEKNSNSETVNQNGIQQEESADCSSELREPQLVLTRLENINSDPVAGEESTDSDNKAQEERTEEEEPMDTADAPHESEDVRLQEDAQEQVSEVLTSGESVDVSDQMEQLEQALSTDAEHESGAPQETAGDLQDGNCDPPDVGSLSEVETVGEAVESQEIQPGHAEEVFIQTAEGLVRQSAEELASKGIVIVNGPDGTTMHIEAPEGVPLETVHALLGIETERTT</sequence>
<feature type="compositionally biased region" description="Basic residues" evidence="2">
    <location>
        <begin position="700"/>
        <end position="715"/>
    </location>
</feature>
<reference evidence="4" key="4">
    <citation type="submission" date="2025-09" db="UniProtKB">
        <authorList>
            <consortium name="Ensembl"/>
        </authorList>
    </citation>
    <scope>IDENTIFICATION</scope>
</reference>
<feature type="compositionally biased region" description="Basic and acidic residues" evidence="2">
    <location>
        <begin position="559"/>
        <end position="575"/>
    </location>
</feature>